<name>A0A1X6YUP9_9RHOB</name>
<dbReference type="InterPro" id="IPR004358">
    <property type="entry name" value="Sig_transdc_His_kin-like_C"/>
</dbReference>
<dbReference type="RefSeq" id="WP_234984200.1">
    <property type="nucleotide sequence ID" value="NZ_FWFK01000002.1"/>
</dbReference>
<dbReference type="SUPFAM" id="SSF50341">
    <property type="entry name" value="CheW-like"/>
    <property type="match status" value="1"/>
</dbReference>
<keyword evidence="18" id="KW-1185">Reference proteome</keyword>
<evidence type="ECO:0000256" key="6">
    <source>
        <dbReference type="ARBA" id="ARBA00022679"/>
    </source>
</evidence>
<dbReference type="PRINTS" id="PR00344">
    <property type="entry name" value="BCTRLSENSOR"/>
</dbReference>
<dbReference type="PANTHER" id="PTHR43395:SF10">
    <property type="entry name" value="CHEMOTAXIS PROTEIN CHEA"/>
    <property type="match status" value="1"/>
</dbReference>
<dbReference type="SUPFAM" id="SSF47384">
    <property type="entry name" value="Homodimeric domain of signal transducing histidine kinase"/>
    <property type="match status" value="1"/>
</dbReference>
<dbReference type="PROSITE" id="PS50894">
    <property type="entry name" value="HPT"/>
    <property type="match status" value="1"/>
</dbReference>
<evidence type="ECO:0000256" key="7">
    <source>
        <dbReference type="ARBA" id="ARBA00022741"/>
    </source>
</evidence>
<dbReference type="EMBL" id="FWFK01000002">
    <property type="protein sequence ID" value="SLN31723.1"/>
    <property type="molecule type" value="Genomic_DNA"/>
</dbReference>
<dbReference type="InterPro" id="IPR005467">
    <property type="entry name" value="His_kinase_dom"/>
</dbReference>
<organism evidence="17 18">
    <name type="scientific">Roseivivax jejudonensis</name>
    <dbReference type="NCBI Taxonomy" id="1529041"/>
    <lineage>
        <taxon>Bacteria</taxon>
        <taxon>Pseudomonadati</taxon>
        <taxon>Pseudomonadota</taxon>
        <taxon>Alphaproteobacteria</taxon>
        <taxon>Rhodobacterales</taxon>
        <taxon>Roseobacteraceae</taxon>
        <taxon>Roseivivax</taxon>
    </lineage>
</organism>
<keyword evidence="6 17" id="KW-0808">Transferase</keyword>
<evidence type="ECO:0000259" key="15">
    <source>
        <dbReference type="PROSITE" id="PS50851"/>
    </source>
</evidence>
<evidence type="ECO:0000256" key="10">
    <source>
        <dbReference type="ARBA" id="ARBA00023012"/>
    </source>
</evidence>
<dbReference type="SUPFAM" id="SSF47226">
    <property type="entry name" value="Histidine-containing phosphotransfer domain, HPT domain"/>
    <property type="match status" value="1"/>
</dbReference>
<dbReference type="GO" id="GO:0005737">
    <property type="term" value="C:cytoplasm"/>
    <property type="evidence" value="ECO:0007669"/>
    <property type="project" value="InterPro"/>
</dbReference>
<evidence type="ECO:0000313" key="17">
    <source>
        <dbReference type="EMBL" id="SLN31723.1"/>
    </source>
</evidence>
<dbReference type="GO" id="GO:0000155">
    <property type="term" value="F:phosphorelay sensor kinase activity"/>
    <property type="evidence" value="ECO:0007669"/>
    <property type="project" value="InterPro"/>
</dbReference>
<feature type="domain" description="HPt" evidence="16">
    <location>
        <begin position="1"/>
        <end position="109"/>
    </location>
</feature>
<dbReference type="Pfam" id="PF02895">
    <property type="entry name" value="H-kinase_dim"/>
    <property type="match status" value="1"/>
</dbReference>
<dbReference type="InterPro" id="IPR002545">
    <property type="entry name" value="CheW-lke_dom"/>
</dbReference>
<proteinExistence type="predicted"/>
<dbReference type="Gene3D" id="3.30.565.10">
    <property type="entry name" value="Histidine kinase-like ATPase, C-terminal domain"/>
    <property type="match status" value="1"/>
</dbReference>
<gene>
    <name evidence="17" type="primary">cheA_2</name>
    <name evidence="17" type="ORF">ROJ8625_01445</name>
</gene>
<dbReference type="InterPro" id="IPR036061">
    <property type="entry name" value="CheW-like_dom_sf"/>
</dbReference>
<dbReference type="InterPro" id="IPR004105">
    <property type="entry name" value="CheA-like_dim"/>
</dbReference>
<evidence type="ECO:0000259" key="14">
    <source>
        <dbReference type="PROSITE" id="PS50109"/>
    </source>
</evidence>
<comment type="function">
    <text evidence="11">Involved in the transmission of sensory signals from the chemoreceptors to the flagellar motors. CheA is autophosphorylated; it can transfer its phosphate group to either CheB or CheY.</text>
</comment>
<feature type="modified residue" description="Phosphohistidine" evidence="12">
    <location>
        <position position="52"/>
    </location>
</feature>
<dbReference type="Proteomes" id="UP000193570">
    <property type="component" value="Unassembled WGS sequence"/>
</dbReference>
<dbReference type="AlphaFoldDB" id="A0A1X6YUP9"/>
<evidence type="ECO:0000256" key="11">
    <source>
        <dbReference type="ARBA" id="ARBA00035100"/>
    </source>
</evidence>
<dbReference type="PROSITE" id="PS50109">
    <property type="entry name" value="HIS_KIN"/>
    <property type="match status" value="1"/>
</dbReference>
<evidence type="ECO:0000256" key="4">
    <source>
        <dbReference type="ARBA" id="ARBA00022500"/>
    </source>
</evidence>
<dbReference type="GO" id="GO:0005524">
    <property type="term" value="F:ATP binding"/>
    <property type="evidence" value="ECO:0007669"/>
    <property type="project" value="UniProtKB-KW"/>
</dbReference>
<dbReference type="Gene3D" id="2.30.30.40">
    <property type="entry name" value="SH3 Domains"/>
    <property type="match status" value="1"/>
</dbReference>
<protein>
    <recommendedName>
        <fullName evidence="3">Chemotaxis protein CheA</fullName>
        <ecNumber evidence="2">2.7.13.3</ecNumber>
    </recommendedName>
</protein>
<dbReference type="InterPro" id="IPR003594">
    <property type="entry name" value="HATPase_dom"/>
</dbReference>
<dbReference type="InterPro" id="IPR008207">
    <property type="entry name" value="Sig_transdc_His_kin_Hpt_dom"/>
</dbReference>
<evidence type="ECO:0000259" key="16">
    <source>
        <dbReference type="PROSITE" id="PS50894"/>
    </source>
</evidence>
<keyword evidence="10" id="KW-0902">Two-component regulatory system</keyword>
<accession>A0A1X6YUP9</accession>
<dbReference type="InterPro" id="IPR036097">
    <property type="entry name" value="HisK_dim/P_sf"/>
</dbReference>
<dbReference type="CDD" id="cd00088">
    <property type="entry name" value="HPT"/>
    <property type="match status" value="1"/>
</dbReference>
<evidence type="ECO:0000256" key="8">
    <source>
        <dbReference type="ARBA" id="ARBA00022777"/>
    </source>
</evidence>
<keyword evidence="7" id="KW-0547">Nucleotide-binding</keyword>
<dbReference type="PROSITE" id="PS50851">
    <property type="entry name" value="CHEW"/>
    <property type="match status" value="1"/>
</dbReference>
<dbReference type="PANTHER" id="PTHR43395">
    <property type="entry name" value="SENSOR HISTIDINE KINASE CHEA"/>
    <property type="match status" value="1"/>
</dbReference>
<evidence type="ECO:0000256" key="3">
    <source>
        <dbReference type="ARBA" id="ARBA00021495"/>
    </source>
</evidence>
<dbReference type="CDD" id="cd16916">
    <property type="entry name" value="HATPase_CheA-like"/>
    <property type="match status" value="1"/>
</dbReference>
<evidence type="ECO:0000256" key="12">
    <source>
        <dbReference type="PROSITE-ProRule" id="PRU00110"/>
    </source>
</evidence>
<dbReference type="EC" id="2.7.13.3" evidence="2"/>
<sequence>MSSLDEIKQMFFLECDELLEALNDGLADIEAHLPTTQGYDSEIVNAVFRNVHSIKGGAASFGLDAIVRFSHSFETVLDKMRSGQLAPDAESMRVLQRSADHLADLVAAGRAGDGSEGPLNDALVAQLARLAEGQGPADSGRIDHPGASDAGEDAPIGADELLQHADAEDLTFAPLALSTDPLDLPSPSRTRFSIELRPTAELFANGHEPLYLFRELAALGDLVVTADAGALPAFADLSAKRPYLGWRLDLLTERSEDDIREIFEFVETLAEIRIEADPAESTSEPEAGPGGPRPEGPEIDECSAAQASRGDIGSDQESTTAVPPVAIANDETLGSTSRPQSALADTAYRAQETPAVGALGDAKGGAKSPKSTVRVDLDLVDSLINIVGELVINQSVLTQSVSESHVANRADLGASLDEYKSLALQIQENVMSLRAQSVKQLFQRMARIVRETSEVAGKDVDFETEGEDTEIDKTVIERLIEPLTHILRNAIDHGLEATEARRGAGKSPTGTVRLSASHRSGRVLIEVADDGAGIDRRRVFDIAAGKGLVARDAQLSDGEIDRLLFLPGFSTKDQVTDLSGRGVGMDVVQSAIRKLGGRVSITSTPGRGTTFAISLPLTLAVLDGMVVDVAGQTMVVPITSVVETIRPDGEHVHRMGASAEVLNVRDSLVPIVDLGRAFRYRATGLGLTDLVLLLVETEQGERWALAVDRIIDQRQVVIKSLEGNYGHVPGVAAATILGDGKIALIIDPEETARIAERELAPLSPLVTANGD</sequence>
<evidence type="ECO:0000313" key="18">
    <source>
        <dbReference type="Proteomes" id="UP000193570"/>
    </source>
</evidence>
<evidence type="ECO:0000256" key="9">
    <source>
        <dbReference type="ARBA" id="ARBA00022840"/>
    </source>
</evidence>
<reference evidence="17 18" key="1">
    <citation type="submission" date="2017-03" db="EMBL/GenBank/DDBJ databases">
        <authorList>
            <person name="Afonso C.L."/>
            <person name="Miller P.J."/>
            <person name="Scott M.A."/>
            <person name="Spackman E."/>
            <person name="Goraichik I."/>
            <person name="Dimitrov K.M."/>
            <person name="Suarez D.L."/>
            <person name="Swayne D.E."/>
        </authorList>
    </citation>
    <scope>NUCLEOTIDE SEQUENCE [LARGE SCALE GENOMIC DNA]</scope>
    <source>
        <strain evidence="17 18">CECT 8625</strain>
    </source>
</reference>
<evidence type="ECO:0000256" key="13">
    <source>
        <dbReference type="SAM" id="MobiDB-lite"/>
    </source>
</evidence>
<evidence type="ECO:0000256" key="5">
    <source>
        <dbReference type="ARBA" id="ARBA00022553"/>
    </source>
</evidence>
<dbReference type="CDD" id="cd00731">
    <property type="entry name" value="CheA_reg"/>
    <property type="match status" value="1"/>
</dbReference>
<dbReference type="SMART" id="SM00260">
    <property type="entry name" value="CheW"/>
    <property type="match status" value="1"/>
</dbReference>
<dbReference type="SMART" id="SM00073">
    <property type="entry name" value="HPT"/>
    <property type="match status" value="1"/>
</dbReference>
<dbReference type="GO" id="GO:0006935">
    <property type="term" value="P:chemotaxis"/>
    <property type="evidence" value="ECO:0007669"/>
    <property type="project" value="UniProtKB-KW"/>
</dbReference>
<comment type="catalytic activity">
    <reaction evidence="1">
        <text>ATP + protein L-histidine = ADP + protein N-phospho-L-histidine.</text>
        <dbReference type="EC" id="2.7.13.3"/>
    </reaction>
</comment>
<feature type="region of interest" description="Disordered" evidence="13">
    <location>
        <begin position="134"/>
        <end position="154"/>
    </location>
</feature>
<keyword evidence="4" id="KW-0145">Chemotaxis</keyword>
<dbReference type="InterPro" id="IPR036890">
    <property type="entry name" value="HATPase_C_sf"/>
</dbReference>
<evidence type="ECO:0000256" key="2">
    <source>
        <dbReference type="ARBA" id="ARBA00012438"/>
    </source>
</evidence>
<dbReference type="FunFam" id="3.30.565.10:FF:000016">
    <property type="entry name" value="Chemotaxis protein CheA, putative"/>
    <property type="match status" value="1"/>
</dbReference>
<keyword evidence="5 12" id="KW-0597">Phosphoprotein</keyword>
<dbReference type="Gene3D" id="1.20.120.160">
    <property type="entry name" value="HPT domain"/>
    <property type="match status" value="1"/>
</dbReference>
<dbReference type="SMART" id="SM00387">
    <property type="entry name" value="HATPase_c"/>
    <property type="match status" value="1"/>
</dbReference>
<feature type="domain" description="Histidine kinase" evidence="14">
    <location>
        <begin position="378"/>
        <end position="619"/>
    </location>
</feature>
<evidence type="ECO:0000256" key="1">
    <source>
        <dbReference type="ARBA" id="ARBA00000085"/>
    </source>
</evidence>
<dbReference type="SUPFAM" id="SSF55874">
    <property type="entry name" value="ATPase domain of HSP90 chaperone/DNA topoisomerase II/histidine kinase"/>
    <property type="match status" value="1"/>
</dbReference>
<dbReference type="Pfam" id="PF01627">
    <property type="entry name" value="Hpt"/>
    <property type="match status" value="1"/>
</dbReference>
<dbReference type="SMART" id="SM01231">
    <property type="entry name" value="H-kinase_dim"/>
    <property type="match status" value="1"/>
</dbReference>
<dbReference type="InterPro" id="IPR051315">
    <property type="entry name" value="Bact_Chemotaxis_CheA"/>
</dbReference>
<keyword evidence="9" id="KW-0067">ATP-binding</keyword>
<dbReference type="Gene3D" id="1.10.287.560">
    <property type="entry name" value="Histidine kinase CheA-like, homodimeric domain"/>
    <property type="match status" value="1"/>
</dbReference>
<dbReference type="FunFam" id="2.30.30.40:FF:000048">
    <property type="entry name" value="Chemotaxis protein CheA, putative"/>
    <property type="match status" value="1"/>
</dbReference>
<feature type="region of interest" description="Disordered" evidence="13">
    <location>
        <begin position="274"/>
        <end position="320"/>
    </location>
</feature>
<keyword evidence="8" id="KW-0418">Kinase</keyword>
<dbReference type="Pfam" id="PF01584">
    <property type="entry name" value="CheW"/>
    <property type="match status" value="1"/>
</dbReference>
<dbReference type="InterPro" id="IPR036641">
    <property type="entry name" value="HPT_dom_sf"/>
</dbReference>
<dbReference type="InterPro" id="IPR037006">
    <property type="entry name" value="CheA-like_homodim_sf"/>
</dbReference>
<dbReference type="Pfam" id="PF02518">
    <property type="entry name" value="HATPase_c"/>
    <property type="match status" value="1"/>
</dbReference>
<feature type="domain" description="CheW-like" evidence="15">
    <location>
        <begin position="621"/>
        <end position="757"/>
    </location>
</feature>